<sequence length="276" mass="30448">MEEIKLIVDSSCNLKSDSERNLTVVPLTINLGNQTFLDNDQMDYDVFLNKIYENKEKSGTSCPNLQEWLDALAGCKKAVILTVTSGLSGTYSSAKQAAQIYQEENPGSEILVLDSKSAGPELKLLVDKLVELLQKDSFSSISESFQTYQENTHLLFSLESLHNLAVNGRISSATAKIAGILHIRMIGEASKEGKLEPLGKARGSKKTVLELFKNMEKQNYSGGKVYIDHVDNQKDAESLKEKIIEKFPDAKIEIGICHGLCSFYAEKGGLMVGFEN</sequence>
<dbReference type="PANTHER" id="PTHR33434">
    <property type="entry name" value="DEGV DOMAIN-CONTAINING PROTEIN DR_1986-RELATED"/>
    <property type="match status" value="1"/>
</dbReference>
<evidence type="ECO:0000313" key="5">
    <source>
        <dbReference type="Proteomes" id="UP000327236"/>
    </source>
</evidence>
<dbReference type="GO" id="GO:0008289">
    <property type="term" value="F:lipid binding"/>
    <property type="evidence" value="ECO:0007669"/>
    <property type="project" value="UniProtKB-KW"/>
</dbReference>
<comment type="caution">
    <text evidence="3">The sequence shown here is derived from an EMBL/GenBank/DDBJ whole genome shotgun (WGS) entry which is preliminary data.</text>
</comment>
<dbReference type="Proteomes" id="UP000327236">
    <property type="component" value="Unassembled WGS sequence"/>
</dbReference>
<evidence type="ECO:0000256" key="1">
    <source>
        <dbReference type="ARBA" id="ARBA00003238"/>
    </source>
</evidence>
<accession>A0A5N1IGC7</accession>
<keyword evidence="2" id="KW-0446">Lipid-binding</keyword>
<dbReference type="KEGG" id="lje:BUE77_03995"/>
<dbReference type="Gene3D" id="3.40.50.10440">
    <property type="entry name" value="Dihydroxyacetone kinase, domain 1"/>
    <property type="match status" value="1"/>
</dbReference>
<evidence type="ECO:0000313" key="4">
    <source>
        <dbReference type="EMBL" id="MEL0564713.1"/>
    </source>
</evidence>
<protein>
    <submittedName>
        <fullName evidence="3">DegV family protein</fullName>
    </submittedName>
</protein>
<dbReference type="Proteomes" id="UP001385848">
    <property type="component" value="Unassembled WGS sequence"/>
</dbReference>
<dbReference type="PANTHER" id="PTHR33434:SF2">
    <property type="entry name" value="FATTY ACID-BINDING PROTEIN TM_1468"/>
    <property type="match status" value="1"/>
</dbReference>
<dbReference type="Pfam" id="PF02645">
    <property type="entry name" value="DegV"/>
    <property type="match status" value="1"/>
</dbReference>
<reference evidence="4 6" key="2">
    <citation type="submission" date="2024-04" db="EMBL/GenBank/DDBJ databases">
        <title>Three lactobacilli isolated from voided urine samples from females with type 2 diabetes.</title>
        <authorList>
            <person name="Kula A."/>
            <person name="Stegman N."/>
            <person name="Putonti C."/>
        </authorList>
    </citation>
    <scope>NUCLEOTIDE SEQUENCE [LARGE SCALE GENOMIC DNA]</scope>
    <source>
        <strain evidence="4 6">1855</strain>
    </source>
</reference>
<evidence type="ECO:0000313" key="6">
    <source>
        <dbReference type="Proteomes" id="UP001385848"/>
    </source>
</evidence>
<dbReference type="Gene3D" id="3.30.1180.10">
    <property type="match status" value="1"/>
</dbReference>
<dbReference type="AlphaFoldDB" id="A0A5N1IGC7"/>
<gene>
    <name evidence="4" type="ORF">AAC431_02075</name>
    <name evidence="3" type="ORF">F6H94_00865</name>
</gene>
<dbReference type="GeneID" id="31742868"/>
<evidence type="ECO:0000313" key="3">
    <source>
        <dbReference type="EMBL" id="KAA9324289.1"/>
    </source>
</evidence>
<reference evidence="3 5" key="1">
    <citation type="submission" date="2019-09" db="EMBL/GenBank/DDBJ databases">
        <title>Draft genome sequence assemblies of isolates from the urinary tract.</title>
        <authorList>
            <person name="Mores C.R."/>
            <person name="Putonti C."/>
            <person name="Wolfe A.J."/>
        </authorList>
    </citation>
    <scope>NUCLEOTIDE SEQUENCE [LARGE SCALE GENOMIC DNA]</scope>
    <source>
        <strain evidence="3 5">UMB246</strain>
    </source>
</reference>
<comment type="function">
    <text evidence="1">May bind long-chain fatty acids, such as palmitate, and may play a role in lipid transport or fatty acid metabolism.</text>
</comment>
<dbReference type="EMBL" id="VYWW01000002">
    <property type="protein sequence ID" value="KAA9324289.1"/>
    <property type="molecule type" value="Genomic_DNA"/>
</dbReference>
<dbReference type="PROSITE" id="PS51482">
    <property type="entry name" value="DEGV"/>
    <property type="match status" value="1"/>
</dbReference>
<dbReference type="Gene3D" id="2.20.28.50">
    <property type="entry name" value="degv family protein"/>
    <property type="match status" value="1"/>
</dbReference>
<dbReference type="NCBIfam" id="TIGR00762">
    <property type="entry name" value="DegV"/>
    <property type="match status" value="1"/>
</dbReference>
<proteinExistence type="predicted"/>
<dbReference type="InterPro" id="IPR003797">
    <property type="entry name" value="DegV"/>
</dbReference>
<dbReference type="RefSeq" id="WP_006587893.1">
    <property type="nucleotide sequence ID" value="NZ_CATOUV010000001.1"/>
</dbReference>
<dbReference type="OrthoDB" id="2138472at2"/>
<name>A0A5N1IGC7_LACJE</name>
<keyword evidence="6" id="KW-1185">Reference proteome</keyword>
<dbReference type="InterPro" id="IPR050270">
    <property type="entry name" value="DegV_domain_contain"/>
</dbReference>
<dbReference type="EMBL" id="JBBVUL010000003">
    <property type="protein sequence ID" value="MEL0564713.1"/>
    <property type="molecule type" value="Genomic_DNA"/>
</dbReference>
<organism evidence="3 5">
    <name type="scientific">Lactobacillus jensenii</name>
    <dbReference type="NCBI Taxonomy" id="109790"/>
    <lineage>
        <taxon>Bacteria</taxon>
        <taxon>Bacillati</taxon>
        <taxon>Bacillota</taxon>
        <taxon>Bacilli</taxon>
        <taxon>Lactobacillales</taxon>
        <taxon>Lactobacillaceae</taxon>
        <taxon>Lactobacillus</taxon>
    </lineage>
</organism>
<evidence type="ECO:0000256" key="2">
    <source>
        <dbReference type="ARBA" id="ARBA00023121"/>
    </source>
</evidence>
<dbReference type="SUPFAM" id="SSF82549">
    <property type="entry name" value="DAK1/DegV-like"/>
    <property type="match status" value="1"/>
</dbReference>
<dbReference type="InterPro" id="IPR043168">
    <property type="entry name" value="DegV_C"/>
</dbReference>